<keyword evidence="3" id="KW-1185">Reference proteome</keyword>
<proteinExistence type="predicted"/>
<dbReference type="AlphaFoldDB" id="A0AAV6HU68"/>
<accession>A0AAV6HU68</accession>
<protein>
    <submittedName>
        <fullName evidence="2">Uncharacterized protein</fullName>
    </submittedName>
</protein>
<name>A0AAV6HU68_9ERIC</name>
<comment type="caution">
    <text evidence="2">The sequence shown here is derived from an EMBL/GenBank/DDBJ whole genome shotgun (WGS) entry which is preliminary data.</text>
</comment>
<evidence type="ECO:0000313" key="2">
    <source>
        <dbReference type="EMBL" id="KAG5516267.1"/>
    </source>
</evidence>
<sequence>MKPLSIITKFKTDLSYKPSPIPPTAILIANPSPIPIAHLHRRPPHPRPRCSHPCPCTLHPRRRSSGVDSNNSGRKTETPTGKPPSIASPSPPLLVAHLPMTGDNNRCFERVNETRKKKFWSLKIFGRVHVLIQSEFFLDKLFNPSS</sequence>
<reference evidence="2 3" key="1">
    <citation type="submission" date="2020-08" db="EMBL/GenBank/DDBJ databases">
        <title>Plant Genome Project.</title>
        <authorList>
            <person name="Zhang R.-G."/>
        </authorList>
    </citation>
    <scope>NUCLEOTIDE SEQUENCE [LARGE SCALE GENOMIC DNA]</scope>
    <source>
        <strain evidence="2">WSP0</strain>
        <tissue evidence="2">Leaf</tissue>
    </source>
</reference>
<evidence type="ECO:0000313" key="3">
    <source>
        <dbReference type="Proteomes" id="UP000823749"/>
    </source>
</evidence>
<evidence type="ECO:0000256" key="1">
    <source>
        <dbReference type="SAM" id="MobiDB-lite"/>
    </source>
</evidence>
<dbReference type="EMBL" id="JACTNZ010000013">
    <property type="protein sequence ID" value="KAG5516267.1"/>
    <property type="molecule type" value="Genomic_DNA"/>
</dbReference>
<gene>
    <name evidence="2" type="ORF">RHGRI_037087</name>
</gene>
<organism evidence="2 3">
    <name type="scientific">Rhododendron griersonianum</name>
    <dbReference type="NCBI Taxonomy" id="479676"/>
    <lineage>
        <taxon>Eukaryota</taxon>
        <taxon>Viridiplantae</taxon>
        <taxon>Streptophyta</taxon>
        <taxon>Embryophyta</taxon>
        <taxon>Tracheophyta</taxon>
        <taxon>Spermatophyta</taxon>
        <taxon>Magnoliopsida</taxon>
        <taxon>eudicotyledons</taxon>
        <taxon>Gunneridae</taxon>
        <taxon>Pentapetalae</taxon>
        <taxon>asterids</taxon>
        <taxon>Ericales</taxon>
        <taxon>Ericaceae</taxon>
        <taxon>Ericoideae</taxon>
        <taxon>Rhodoreae</taxon>
        <taxon>Rhododendron</taxon>
    </lineage>
</organism>
<feature type="region of interest" description="Disordered" evidence="1">
    <location>
        <begin position="37"/>
        <end position="94"/>
    </location>
</feature>
<dbReference type="Proteomes" id="UP000823749">
    <property type="component" value="Chromosome 13"/>
</dbReference>
<feature type="compositionally biased region" description="Basic residues" evidence="1">
    <location>
        <begin position="38"/>
        <end position="50"/>
    </location>
</feature>